<proteinExistence type="predicted"/>
<sequence>MSDKYPNSTSITNVFNTVKSLVCNTVNIHNFFVPMLVLTDDGITTKIIISKAEENNISINENILIYKNKAININSIVKIKILIDKIPSNKFTFSLLKSLQNLTIYNVSSPTDAFSNKKCINRFNVFSDDCFNINDNIQDYILKNMKNIKNLNFNMPTNCLDNNISINTVNENVLNSNTSLYATEMETLENIDLDIDTLNVVSSIKEFCDEVVTDIKTEKKLVITNNASEVEVSKPIDTENIDVLTKINTKNYSVAINPKPIKILNKVNQNQIESVTDINPYYSENTISNIDIQRQIIPPKTIEVLDLVPLNQCINKCSLDGKLLSLSPNGENCIGVFLDDGTFEPLKLSFKTFNVIPKDTFNLVGNIYRNQLKNSVTHLDISKDCLLQSLDIGYGCNAIKYDDENIVSIKDLINTSKTTIKNITNDVETTSVVSKSNLENINSIKNIKHDTIKCINDIKMDSVVKSIKTIKSTHDVIGDLNFDKNISSAVQCVDIVNNNISSCCQNTEKICGSIDFVGNDIMIVNNENSDISIYSIPKINSVNQF</sequence>
<dbReference type="RefSeq" id="WP_055342252.1">
    <property type="nucleotide sequence ID" value="NZ_CDNI01000003.1"/>
</dbReference>
<reference evidence="1 2" key="1">
    <citation type="submission" date="2015-01" db="EMBL/GenBank/DDBJ databases">
        <authorList>
            <person name="Aslett A.Martin."/>
            <person name="De Silva Nishadi"/>
        </authorList>
    </citation>
    <scope>NUCLEOTIDE SEQUENCE [LARGE SCALE GENOMIC DNA]</scope>
    <source>
        <strain evidence="1 2">R28058</strain>
    </source>
</reference>
<name>A0A0C7QL71_PARSO</name>
<gene>
    <name evidence="1" type="ORF">R28058_19741</name>
</gene>
<evidence type="ECO:0000313" key="2">
    <source>
        <dbReference type="Proteomes" id="UP000049127"/>
    </source>
</evidence>
<dbReference type="Proteomes" id="UP000049127">
    <property type="component" value="Unassembled WGS sequence"/>
</dbReference>
<dbReference type="OrthoDB" id="1750715at2"/>
<dbReference type="AlphaFoldDB" id="A0A0C7QL71"/>
<organism evidence="1 2">
    <name type="scientific">Paraclostridium sordellii</name>
    <name type="common">Clostridium sordellii</name>
    <dbReference type="NCBI Taxonomy" id="1505"/>
    <lineage>
        <taxon>Bacteria</taxon>
        <taxon>Bacillati</taxon>
        <taxon>Bacillota</taxon>
        <taxon>Clostridia</taxon>
        <taxon>Peptostreptococcales</taxon>
        <taxon>Peptostreptococcaceae</taxon>
        <taxon>Paraclostridium</taxon>
    </lineage>
</organism>
<protein>
    <submittedName>
        <fullName evidence="1">Uncharacterized protein</fullName>
    </submittedName>
</protein>
<dbReference type="EMBL" id="CEKZ01000003">
    <property type="protein sequence ID" value="CEQ04241.1"/>
    <property type="molecule type" value="Genomic_DNA"/>
</dbReference>
<evidence type="ECO:0000313" key="1">
    <source>
        <dbReference type="EMBL" id="CEQ04241.1"/>
    </source>
</evidence>
<accession>A0A0C7QL71</accession>